<organism evidence="3 4">
    <name type="scientific">Trueperella bialowiezensis</name>
    <dbReference type="NCBI Taxonomy" id="312285"/>
    <lineage>
        <taxon>Bacteria</taxon>
        <taxon>Bacillati</taxon>
        <taxon>Actinomycetota</taxon>
        <taxon>Actinomycetes</taxon>
        <taxon>Actinomycetales</taxon>
        <taxon>Actinomycetaceae</taxon>
        <taxon>Trueperella</taxon>
    </lineage>
</organism>
<dbReference type="RefSeq" id="WP_126417069.1">
    <property type="nucleotide sequence ID" value="NZ_LR134476.1"/>
</dbReference>
<keyword evidence="4" id="KW-1185">Reference proteome</keyword>
<name>A0A3S4VBS8_9ACTO</name>
<dbReference type="AlphaFoldDB" id="A0A3S4VBS8"/>
<proteinExistence type="predicted"/>
<dbReference type="Proteomes" id="UP000269542">
    <property type="component" value="Chromosome"/>
</dbReference>
<evidence type="ECO:0000259" key="2">
    <source>
        <dbReference type="Pfam" id="PF24837"/>
    </source>
</evidence>
<feature type="region of interest" description="Disordered" evidence="1">
    <location>
        <begin position="30"/>
        <end position="74"/>
    </location>
</feature>
<dbReference type="KEGG" id="tbw:NCTC13354_01758"/>
<feature type="domain" description="AMIN-like" evidence="2">
    <location>
        <begin position="141"/>
        <end position="223"/>
    </location>
</feature>
<dbReference type="Pfam" id="PF24837">
    <property type="entry name" value="AMIN-like"/>
    <property type="match status" value="1"/>
</dbReference>
<sequence>MTTSETKLYLGKRLFGLCAVVALTLSGCSNSSEEAESTPSATTASASASPTATPEPTPTDEVTPSPSPEEPALPDVSVAQRTGDYLKPNEPSQSPNWPHSLGQALPIAAAEGPGYFTIEYDASAGEMIDWYTDGWAEAELAVEEGSGLPIDVNGKRALQIFVSGIRYPEPTDPQLIVNPEYPSGLTGSHVSGPFEGMHSIVIGADEDMPYRIETKEDPMTLTIFFDKP</sequence>
<evidence type="ECO:0000256" key="1">
    <source>
        <dbReference type="SAM" id="MobiDB-lite"/>
    </source>
</evidence>
<gene>
    <name evidence="3" type="ORF">NCTC13354_01758</name>
</gene>
<reference evidence="3 4" key="1">
    <citation type="submission" date="2018-12" db="EMBL/GenBank/DDBJ databases">
        <authorList>
            <consortium name="Pathogen Informatics"/>
        </authorList>
    </citation>
    <scope>NUCLEOTIDE SEQUENCE [LARGE SCALE GENOMIC DNA]</scope>
    <source>
        <strain evidence="3 4">NCTC13354</strain>
    </source>
</reference>
<dbReference type="EMBL" id="LR134476">
    <property type="protein sequence ID" value="VEI14027.1"/>
    <property type="molecule type" value="Genomic_DNA"/>
</dbReference>
<dbReference type="InterPro" id="IPR056303">
    <property type="entry name" value="AMIN-like"/>
</dbReference>
<dbReference type="PROSITE" id="PS51257">
    <property type="entry name" value="PROKAR_LIPOPROTEIN"/>
    <property type="match status" value="1"/>
</dbReference>
<dbReference type="OrthoDB" id="3393679at2"/>
<feature type="compositionally biased region" description="Low complexity" evidence="1">
    <location>
        <begin position="37"/>
        <end position="64"/>
    </location>
</feature>
<evidence type="ECO:0000313" key="4">
    <source>
        <dbReference type="Proteomes" id="UP000269542"/>
    </source>
</evidence>
<evidence type="ECO:0000313" key="3">
    <source>
        <dbReference type="EMBL" id="VEI14027.1"/>
    </source>
</evidence>
<accession>A0A3S4VBS8</accession>
<protein>
    <recommendedName>
        <fullName evidence="2">AMIN-like domain-containing protein</fullName>
    </recommendedName>
</protein>